<evidence type="ECO:0000313" key="3">
    <source>
        <dbReference type="Proteomes" id="UP000612899"/>
    </source>
</evidence>
<comment type="caution">
    <text evidence="2">The sequence shown here is derived from an EMBL/GenBank/DDBJ whole genome shotgun (WGS) entry which is preliminary data.</text>
</comment>
<dbReference type="InterPro" id="IPR027417">
    <property type="entry name" value="P-loop_NTPase"/>
</dbReference>
<dbReference type="AlphaFoldDB" id="A0A8J3VHU6"/>
<protein>
    <submittedName>
        <fullName evidence="2">Conjugal transfer protein TraG</fullName>
    </submittedName>
</protein>
<dbReference type="RefSeq" id="WP_203910456.1">
    <property type="nucleotide sequence ID" value="NZ_BONY01000029.1"/>
</dbReference>
<organism evidence="2 3">
    <name type="scientific">Rhizocola hellebori</name>
    <dbReference type="NCBI Taxonomy" id="1392758"/>
    <lineage>
        <taxon>Bacteria</taxon>
        <taxon>Bacillati</taxon>
        <taxon>Actinomycetota</taxon>
        <taxon>Actinomycetes</taxon>
        <taxon>Micromonosporales</taxon>
        <taxon>Micromonosporaceae</taxon>
        <taxon>Rhizocola</taxon>
    </lineage>
</organism>
<accession>A0A8J3VHU6</accession>
<dbReference type="InterPro" id="IPR051162">
    <property type="entry name" value="T4SS_component"/>
</dbReference>
<sequence length="753" mass="80747">MTEMLTALTLAGLVLIGGLVLIRRRNQRTWQQELVAYVLKFPRGIDPAAVVSFIGALSGLVAPRLERPFAVRAVVLEVSARPDGITHHLLVPKSLAHIVLSALRATLPSVSAQIDGQHQTMQPALSAELALNDHGRSLATDRAATVATAVLASLQPLEPGEQVLTQWTLMPVGPVSHSSAGRTGFQSVIDALAGTGGHRPVDAETLKALRIKQQAPLFAATCRIGVRAGHLRSRSLLSRVIASFHAANAPGAHLRRKHHLVTDLGRAITEHRLPLASWPCSLNAGELAGLVAFPMGTVTLPGLQLGGARQLAPASDIPSRGRVIAQATFPGAERPLALSMADSFRHLHVIGPTGVGKSTMLLGLIAQDMAAGHGVVVIEPSGDLVSDVLDRVPPHRLSDVVVLDPADEERPVGLNILSTGQTAPDLVVEQVLGIFHQLYKASWGPRTDDILRAALLTLVDVPGMTLCEVPLLLTDDGFRRQLIGRIDDPVGLGPFWGWYEGLSTNERTQAIGPVLNKMRAFLMRRRLRNVLGQATPAFDLDQALADRRIILVPLVKGTLGEEAAQLLGSLLVARLWQAVQRRVELAPDERPPTFGYIDEFQNYVNLPTSVADILAEARKLKLGLTLAHQHLGQLSTPLKEAVLANARSRVIFQLAAGDAKTLAQEIAPHLEAHDLRGLGAYEVAVMLSTGTRVAPPATGVTLPPPRPTGFSQTARERSRLRYGADRAEIEAAIRARHDGRVGPGGVGRKERRS</sequence>
<dbReference type="PANTHER" id="PTHR30121">
    <property type="entry name" value="UNCHARACTERIZED PROTEIN YJGR-RELATED"/>
    <property type="match status" value="1"/>
</dbReference>
<dbReference type="Gene3D" id="3.40.50.300">
    <property type="entry name" value="P-loop containing nucleotide triphosphate hydrolases"/>
    <property type="match status" value="2"/>
</dbReference>
<evidence type="ECO:0000313" key="2">
    <source>
        <dbReference type="EMBL" id="GIH06642.1"/>
    </source>
</evidence>
<dbReference type="CDD" id="cd01127">
    <property type="entry name" value="TrwB_TraG_TraD_VirD4"/>
    <property type="match status" value="1"/>
</dbReference>
<dbReference type="Proteomes" id="UP000612899">
    <property type="component" value="Unassembled WGS sequence"/>
</dbReference>
<keyword evidence="3" id="KW-1185">Reference proteome</keyword>
<dbReference type="PANTHER" id="PTHR30121:SF6">
    <property type="entry name" value="SLR6007 PROTEIN"/>
    <property type="match status" value="1"/>
</dbReference>
<proteinExistence type="predicted"/>
<reference evidence="2" key="1">
    <citation type="submission" date="2021-01" db="EMBL/GenBank/DDBJ databases">
        <title>Whole genome shotgun sequence of Rhizocola hellebori NBRC 109834.</title>
        <authorList>
            <person name="Komaki H."/>
            <person name="Tamura T."/>
        </authorList>
    </citation>
    <scope>NUCLEOTIDE SEQUENCE</scope>
    <source>
        <strain evidence="2">NBRC 109834</strain>
    </source>
</reference>
<evidence type="ECO:0000256" key="1">
    <source>
        <dbReference type="SAM" id="MobiDB-lite"/>
    </source>
</evidence>
<name>A0A8J3VHU6_9ACTN</name>
<dbReference type="EMBL" id="BONY01000029">
    <property type="protein sequence ID" value="GIH06642.1"/>
    <property type="molecule type" value="Genomic_DNA"/>
</dbReference>
<feature type="region of interest" description="Disordered" evidence="1">
    <location>
        <begin position="696"/>
        <end position="719"/>
    </location>
</feature>
<gene>
    <name evidence="2" type="ORF">Rhe02_47090</name>
</gene>
<dbReference type="SUPFAM" id="SSF52540">
    <property type="entry name" value="P-loop containing nucleoside triphosphate hydrolases"/>
    <property type="match status" value="1"/>
</dbReference>